<evidence type="ECO:0000313" key="6">
    <source>
        <dbReference type="Proteomes" id="UP000786185"/>
    </source>
</evidence>
<dbReference type="RefSeq" id="WP_081245200.1">
    <property type="nucleotide sequence ID" value="NZ_CP023054.1"/>
</dbReference>
<dbReference type="AlphaFoldDB" id="A0AAW4BIC5"/>
<dbReference type="GO" id="GO:0008374">
    <property type="term" value="F:O-acyltransferase activity"/>
    <property type="evidence" value="ECO:0007669"/>
    <property type="project" value="TreeGrafter"/>
</dbReference>
<dbReference type="Proteomes" id="UP000722957">
    <property type="component" value="Unassembled WGS sequence"/>
</dbReference>
<evidence type="ECO:0000256" key="2">
    <source>
        <dbReference type="ARBA" id="ARBA00022679"/>
    </source>
</evidence>
<sequence length="171" mass="18993">MKIFSLMNKLHYLYQKILVLIFSRHSGYLRYLARVTPYVDLRRKAWELTGIKLGKDVYINHSITILDGGDNGQITIHDRVALSPNIILITSSSPNESNLTKEDYAIKYIKNSPIEIGSDSWIGAGVTIQPGVIIGKNCIIGSLSNVTKSIPDNSIAYGNPAKVVRSIFDDN</sequence>
<accession>A0AAW4BIC5</accession>
<dbReference type="Gene3D" id="2.160.10.10">
    <property type="entry name" value="Hexapeptide repeat proteins"/>
    <property type="match status" value="1"/>
</dbReference>
<gene>
    <name evidence="3" type="ORF">EAY07_24125</name>
    <name evidence="4" type="ORF">ERJ77_22080</name>
</gene>
<protein>
    <recommendedName>
        <fullName evidence="7">Acyltransferase</fullName>
    </recommendedName>
</protein>
<evidence type="ECO:0008006" key="7">
    <source>
        <dbReference type="Google" id="ProtNLM"/>
    </source>
</evidence>
<dbReference type="SUPFAM" id="SSF51161">
    <property type="entry name" value="Trimeric LpxA-like enzymes"/>
    <property type="match status" value="1"/>
</dbReference>
<dbReference type="InterPro" id="IPR001451">
    <property type="entry name" value="Hexapep"/>
</dbReference>
<evidence type="ECO:0000313" key="5">
    <source>
        <dbReference type="Proteomes" id="UP000722957"/>
    </source>
</evidence>
<dbReference type="InterPro" id="IPR051159">
    <property type="entry name" value="Hexapeptide_acetyltransf"/>
</dbReference>
<dbReference type="PANTHER" id="PTHR23416">
    <property type="entry name" value="SIALIC ACID SYNTHASE-RELATED"/>
    <property type="match status" value="1"/>
</dbReference>
<name>A0AAW4BIC5_VIBAN</name>
<keyword evidence="2" id="KW-0808">Transferase</keyword>
<evidence type="ECO:0000256" key="1">
    <source>
        <dbReference type="ARBA" id="ARBA00007274"/>
    </source>
</evidence>
<comment type="caution">
    <text evidence="4">The sequence shown here is derived from an EMBL/GenBank/DDBJ whole genome shotgun (WGS) entry which is preliminary data.</text>
</comment>
<dbReference type="PANTHER" id="PTHR23416:SF23">
    <property type="entry name" value="ACETYLTRANSFERASE C18B11.09C-RELATED"/>
    <property type="match status" value="1"/>
</dbReference>
<proteinExistence type="inferred from homology"/>
<dbReference type="Proteomes" id="UP000786185">
    <property type="component" value="Unassembled WGS sequence"/>
</dbReference>
<evidence type="ECO:0000313" key="3">
    <source>
        <dbReference type="EMBL" id="MBF4275037.1"/>
    </source>
</evidence>
<dbReference type="EMBL" id="SCLC01000650">
    <property type="protein sequence ID" value="MBF4437124.1"/>
    <property type="molecule type" value="Genomic_DNA"/>
</dbReference>
<evidence type="ECO:0000313" key="4">
    <source>
        <dbReference type="EMBL" id="MBF4437124.1"/>
    </source>
</evidence>
<organism evidence="4 6">
    <name type="scientific">Vibrio anguillarum</name>
    <name type="common">Listonella anguillarum</name>
    <dbReference type="NCBI Taxonomy" id="55601"/>
    <lineage>
        <taxon>Bacteria</taxon>
        <taxon>Pseudomonadati</taxon>
        <taxon>Pseudomonadota</taxon>
        <taxon>Gammaproteobacteria</taxon>
        <taxon>Vibrionales</taxon>
        <taxon>Vibrionaceae</taxon>
        <taxon>Vibrio</taxon>
    </lineage>
</organism>
<dbReference type="EMBL" id="RDOM01000799">
    <property type="protein sequence ID" value="MBF4275037.1"/>
    <property type="molecule type" value="Genomic_DNA"/>
</dbReference>
<comment type="similarity">
    <text evidence="1">Belongs to the transferase hexapeptide repeat family.</text>
</comment>
<dbReference type="Pfam" id="PF00132">
    <property type="entry name" value="Hexapep"/>
    <property type="match status" value="1"/>
</dbReference>
<dbReference type="InterPro" id="IPR011004">
    <property type="entry name" value="Trimer_LpxA-like_sf"/>
</dbReference>
<reference evidence="4 5" key="1">
    <citation type="journal article" date="2021" name="PeerJ">
        <title>Analysis of 44 Vibrio anguillarum genomes reveals high genetic diversity.</title>
        <authorList>
            <person name="Hansen M.J."/>
            <person name="Dalsgaard I."/>
        </authorList>
    </citation>
    <scope>NUCLEOTIDE SEQUENCE</scope>
    <source>
        <strain evidence="3 5">17-16730-2A</strain>
        <strain evidence="4">850617-1/1</strain>
    </source>
</reference>